<evidence type="ECO:0000259" key="2">
    <source>
        <dbReference type="Pfam" id="PF13649"/>
    </source>
</evidence>
<keyword evidence="4" id="KW-1185">Reference proteome</keyword>
<keyword evidence="3" id="KW-0489">Methyltransferase</keyword>
<dbReference type="EMBL" id="JAELUP010000025">
    <property type="protein sequence ID" value="MBJ6361374.1"/>
    <property type="molecule type" value="Genomic_DNA"/>
</dbReference>
<evidence type="ECO:0000313" key="3">
    <source>
        <dbReference type="EMBL" id="MBJ6361374.1"/>
    </source>
</evidence>
<evidence type="ECO:0000313" key="4">
    <source>
        <dbReference type="Proteomes" id="UP000640274"/>
    </source>
</evidence>
<dbReference type="RefSeq" id="WP_199018926.1">
    <property type="nucleotide sequence ID" value="NZ_JAELUP010000025.1"/>
</dbReference>
<feature type="domain" description="Methyltransferase" evidence="2">
    <location>
        <begin position="58"/>
        <end position="149"/>
    </location>
</feature>
<accession>A0A934MQH2</accession>
<sequence length="256" mass="29426">MTKQTKRQATQVYRAYWDKGADIYDSIIDKEIADGAYGKWEQLIREQLGRKSESRLSVLDVGTGPCFFGILLSRMGHRVTAIDSSPEMIAKARHNADKYGCDINIVEADMMEYRRSDPFDLVISRNVTWFLANPAGAYKGWYEMLKPDGEVHIFDANWNLHLTDPKEALLYQQAHQEAVDKGYIPYREEAEIAEGNELYVTLPLSYVKRPSWDVEMLTAIGFNRVEVRSGFDQPFYSTGEQILNRHRPMFAIKAVK</sequence>
<dbReference type="Pfam" id="PF13649">
    <property type="entry name" value="Methyltransf_25"/>
    <property type="match status" value="1"/>
</dbReference>
<protein>
    <submittedName>
        <fullName evidence="3">Class I SAM-dependent methyltransferase</fullName>
    </submittedName>
</protein>
<gene>
    <name evidence="3" type="ORF">JFN88_08655</name>
</gene>
<dbReference type="InterPro" id="IPR029063">
    <property type="entry name" value="SAM-dependent_MTases_sf"/>
</dbReference>
<dbReference type="Gene3D" id="3.40.50.150">
    <property type="entry name" value="Vaccinia Virus protein VP39"/>
    <property type="match status" value="1"/>
</dbReference>
<dbReference type="CDD" id="cd02440">
    <property type="entry name" value="AdoMet_MTases"/>
    <property type="match status" value="1"/>
</dbReference>
<organism evidence="3 4">
    <name type="scientific">Paenibacillus roseus</name>
    <dbReference type="NCBI Taxonomy" id="2798579"/>
    <lineage>
        <taxon>Bacteria</taxon>
        <taxon>Bacillati</taxon>
        <taxon>Bacillota</taxon>
        <taxon>Bacilli</taxon>
        <taxon>Bacillales</taxon>
        <taxon>Paenibacillaceae</taxon>
        <taxon>Paenibacillus</taxon>
    </lineage>
</organism>
<comment type="caution">
    <text evidence="3">The sequence shown here is derived from an EMBL/GenBank/DDBJ whole genome shotgun (WGS) entry which is preliminary data.</text>
</comment>
<evidence type="ECO:0000256" key="1">
    <source>
        <dbReference type="ARBA" id="ARBA00022679"/>
    </source>
</evidence>
<dbReference type="PANTHER" id="PTHR43861">
    <property type="entry name" value="TRANS-ACONITATE 2-METHYLTRANSFERASE-RELATED"/>
    <property type="match status" value="1"/>
</dbReference>
<dbReference type="InterPro" id="IPR041698">
    <property type="entry name" value="Methyltransf_25"/>
</dbReference>
<reference evidence="3" key="1">
    <citation type="submission" date="2020-12" db="EMBL/GenBank/DDBJ databases">
        <authorList>
            <person name="Huq M.A."/>
        </authorList>
    </citation>
    <scope>NUCLEOTIDE SEQUENCE</scope>
    <source>
        <strain evidence="3">MAHUQ-46</strain>
    </source>
</reference>
<dbReference type="SUPFAM" id="SSF53335">
    <property type="entry name" value="S-adenosyl-L-methionine-dependent methyltransferases"/>
    <property type="match status" value="1"/>
</dbReference>
<dbReference type="Proteomes" id="UP000640274">
    <property type="component" value="Unassembled WGS sequence"/>
</dbReference>
<name>A0A934MQH2_9BACL</name>
<dbReference type="AlphaFoldDB" id="A0A934MQH2"/>
<dbReference type="GO" id="GO:0032259">
    <property type="term" value="P:methylation"/>
    <property type="evidence" value="ECO:0007669"/>
    <property type="project" value="UniProtKB-KW"/>
</dbReference>
<keyword evidence="1" id="KW-0808">Transferase</keyword>
<dbReference type="GO" id="GO:0008168">
    <property type="term" value="F:methyltransferase activity"/>
    <property type="evidence" value="ECO:0007669"/>
    <property type="project" value="UniProtKB-KW"/>
</dbReference>
<proteinExistence type="predicted"/>